<keyword evidence="8" id="KW-0408">Iron</keyword>
<dbReference type="UniPathway" id="UPA00628"/>
<organism evidence="15 16">
    <name type="scientific">Pontibacter diazotrophicus</name>
    <dbReference type="NCBI Taxonomy" id="1400979"/>
    <lineage>
        <taxon>Bacteria</taxon>
        <taxon>Pseudomonadati</taxon>
        <taxon>Bacteroidota</taxon>
        <taxon>Cytophagia</taxon>
        <taxon>Cytophagales</taxon>
        <taxon>Hymenobacteraceae</taxon>
        <taxon>Pontibacter</taxon>
    </lineage>
</organism>
<dbReference type="GO" id="GO:0016787">
    <property type="term" value="F:hydrolase activity"/>
    <property type="evidence" value="ECO:0007669"/>
    <property type="project" value="UniProtKB-KW"/>
</dbReference>
<keyword evidence="6" id="KW-0001">2Fe-2S</keyword>
<dbReference type="EMBL" id="QRGR01000005">
    <property type="protein sequence ID" value="RDV16145.1"/>
    <property type="molecule type" value="Genomic_DNA"/>
</dbReference>
<dbReference type="InterPro" id="IPR017941">
    <property type="entry name" value="Rieske_2Fe-2S"/>
</dbReference>
<evidence type="ECO:0000256" key="9">
    <source>
        <dbReference type="ARBA" id="ARBA00023014"/>
    </source>
</evidence>
<evidence type="ECO:0000256" key="1">
    <source>
        <dbReference type="ARBA" id="ARBA00003414"/>
    </source>
</evidence>
<dbReference type="GO" id="GO:0006054">
    <property type="term" value="P:N-acetylneuraminate metabolic process"/>
    <property type="evidence" value="ECO:0007669"/>
    <property type="project" value="UniProtKB-UniPathway"/>
</dbReference>
<dbReference type="InterPro" id="IPR036866">
    <property type="entry name" value="RibonucZ/Hydroxyglut_hydro"/>
</dbReference>
<dbReference type="EC" id="1.14.18.2" evidence="4"/>
<evidence type="ECO:0000256" key="2">
    <source>
        <dbReference type="ARBA" id="ARBA00005141"/>
    </source>
</evidence>
<sequence>MKVTAIGHAGLKVQTEDATLLMDPWLSPEGNFQASWFQFPDNSHLLSDQDLYKPTAIIISHEHLDHCDPWFLSRVDPEVPVIVPKYPSPVLKQKILQGGKRRIIEVNEWETYAITSNTKVFFVSEPPMNHDSAIVIQADGHTLLNMNDARLFPMQLRDIKQKVGGDIHMFAFQGAGASWFPMVYDFDDEQKEKLRKQKRAAKLSYCVKSMRIVEPIVGLPFAGPPCFLDPNLFPYNEEMKEGIFPDQEQVAGFLAKKKITNIEVLLPGDTWDSAEEQKTQDSQWENFSFDSRWDYLKEYQERRMDQIQKVYDRYPVPEASLWEPFKAYMEELLTLSTYFNERIDMRVGFEITGNGGGDWHVDFREKQGVGKGVEDCGYIYTFESRWLPPVLAKEVPWEDFFLSLRFNARRNPDRYNDHLLGLLKFADEEALEEVTKFETTPVSDERITIHSDGKTYSVSRYCPHAGNDFLNSGEVLPGGIFRCLAHHYDFDLETGECITSSCDKLKVERIDNIDVDNQVTR</sequence>
<dbReference type="Gene3D" id="3.60.15.10">
    <property type="entry name" value="Ribonuclease Z/Hydroxyacylglutathione hydrolase-like"/>
    <property type="match status" value="1"/>
</dbReference>
<dbReference type="Pfam" id="PF12706">
    <property type="entry name" value="Lactamase_B_2"/>
    <property type="match status" value="1"/>
</dbReference>
<dbReference type="Gene3D" id="2.102.10.10">
    <property type="entry name" value="Rieske [2Fe-2S] iron-sulphur domain"/>
    <property type="match status" value="1"/>
</dbReference>
<dbReference type="InterPro" id="IPR036922">
    <property type="entry name" value="Rieske_2Fe-2S_sf"/>
</dbReference>
<dbReference type="GO" id="GO:0005737">
    <property type="term" value="C:cytoplasm"/>
    <property type="evidence" value="ECO:0007669"/>
    <property type="project" value="TreeGrafter"/>
</dbReference>
<reference evidence="16" key="1">
    <citation type="submission" date="2018-08" db="EMBL/GenBank/DDBJ databases">
        <authorList>
            <person name="Liu Z.-W."/>
            <person name="Du Z.-J."/>
        </authorList>
    </citation>
    <scope>NUCLEOTIDE SEQUENCE [LARGE SCALE GENOMIC DNA]</scope>
    <source>
        <strain evidence="16">H4X</strain>
    </source>
</reference>
<evidence type="ECO:0000256" key="4">
    <source>
        <dbReference type="ARBA" id="ARBA00011904"/>
    </source>
</evidence>
<evidence type="ECO:0000256" key="10">
    <source>
        <dbReference type="ARBA" id="ARBA00029883"/>
    </source>
</evidence>
<dbReference type="OrthoDB" id="9805728at2"/>
<comment type="catalytic activity">
    <reaction evidence="13">
        <text>CMP-N-acetyl-beta-neuraminate + 2 Fe(II)-[cytochrome b5] + O2 + 2 H(+) = CMP-N-glycoloyl-beta-neuraminate + 2 Fe(III)-[cytochrome b5] + H2O</text>
        <dbReference type="Rhea" id="RHEA:16145"/>
        <dbReference type="Rhea" id="RHEA-COMP:10438"/>
        <dbReference type="Rhea" id="RHEA-COMP:10439"/>
        <dbReference type="ChEBI" id="CHEBI:15377"/>
        <dbReference type="ChEBI" id="CHEBI:15378"/>
        <dbReference type="ChEBI" id="CHEBI:15379"/>
        <dbReference type="ChEBI" id="CHEBI:29033"/>
        <dbReference type="ChEBI" id="CHEBI:29034"/>
        <dbReference type="ChEBI" id="CHEBI:57812"/>
        <dbReference type="ChEBI" id="CHEBI:58376"/>
        <dbReference type="EC" id="1.14.18.2"/>
    </reaction>
</comment>
<dbReference type="GO" id="GO:0046381">
    <property type="term" value="P:CMP-N-acetylneuraminate metabolic process"/>
    <property type="evidence" value="ECO:0007669"/>
    <property type="project" value="TreeGrafter"/>
</dbReference>
<evidence type="ECO:0000256" key="5">
    <source>
        <dbReference type="ARBA" id="ARBA00015403"/>
    </source>
</evidence>
<evidence type="ECO:0000313" key="15">
    <source>
        <dbReference type="EMBL" id="RDV16145.1"/>
    </source>
</evidence>
<keyword evidence="16" id="KW-1185">Reference proteome</keyword>
<evidence type="ECO:0000256" key="13">
    <source>
        <dbReference type="ARBA" id="ARBA00048491"/>
    </source>
</evidence>
<dbReference type="AlphaFoldDB" id="A0A3D8LFE6"/>
<evidence type="ECO:0000259" key="14">
    <source>
        <dbReference type="PROSITE" id="PS51296"/>
    </source>
</evidence>
<keyword evidence="9" id="KW-0411">Iron-sulfur</keyword>
<dbReference type="GO" id="GO:0030338">
    <property type="term" value="F:CMP-N-acetylneuraminate monooxygenase activity"/>
    <property type="evidence" value="ECO:0007669"/>
    <property type="project" value="UniProtKB-EC"/>
</dbReference>
<evidence type="ECO:0000256" key="12">
    <source>
        <dbReference type="ARBA" id="ARBA00033362"/>
    </source>
</evidence>
<evidence type="ECO:0000313" key="16">
    <source>
        <dbReference type="Proteomes" id="UP000256708"/>
    </source>
</evidence>
<evidence type="ECO:0000256" key="3">
    <source>
        <dbReference type="ARBA" id="ARBA00010303"/>
    </source>
</evidence>
<dbReference type="InterPro" id="IPR001279">
    <property type="entry name" value="Metallo-B-lactamas"/>
</dbReference>
<proteinExistence type="inferred from homology"/>
<comment type="similarity">
    <text evidence="3">Belongs to the CMP-Neu5Ac hydroxylase family.</text>
</comment>
<dbReference type="RefSeq" id="WP_115564555.1">
    <property type="nucleotide sequence ID" value="NZ_QRGR01000005.1"/>
</dbReference>
<dbReference type="SUPFAM" id="SSF56281">
    <property type="entry name" value="Metallo-hydrolase/oxidoreductase"/>
    <property type="match status" value="1"/>
</dbReference>
<comment type="caution">
    <text evidence="15">The sequence shown here is derived from an EMBL/GenBank/DDBJ whole genome shotgun (WGS) entry which is preliminary data.</text>
</comment>
<dbReference type="Pfam" id="PF25451">
    <property type="entry name" value="SCP2_Rv3818"/>
    <property type="match status" value="1"/>
</dbReference>
<dbReference type="CDD" id="cd03467">
    <property type="entry name" value="Rieske"/>
    <property type="match status" value="1"/>
</dbReference>
<evidence type="ECO:0000256" key="8">
    <source>
        <dbReference type="ARBA" id="ARBA00023004"/>
    </source>
</evidence>
<comment type="function">
    <text evidence="1">Sialic acids are components of carbohydrate chains of glycoconjugates and are involved in cell-cell recognition and cell-pathogen interactions. Catalyzes the conversion of CMP-N-acetylneuraminic acid (CMP-Neu5Ac) into its hydroxylated derivative CMP-N-glycolylneuraminic acid (CMP-Neu5Gc), a sialic acid abundantly expressed at the surface of many cells.</text>
</comment>
<feature type="domain" description="Rieske" evidence="14">
    <location>
        <begin position="423"/>
        <end position="519"/>
    </location>
</feature>
<dbReference type="InterPro" id="IPR057330">
    <property type="entry name" value="SCP2_Rv3818"/>
</dbReference>
<dbReference type="GO" id="GO:0046872">
    <property type="term" value="F:metal ion binding"/>
    <property type="evidence" value="ECO:0007669"/>
    <property type="project" value="UniProtKB-KW"/>
</dbReference>
<accession>A0A3D8LFE6</accession>
<dbReference type="PANTHER" id="PTHR46522">
    <property type="entry name" value="CYTIDINE MONOPHOSPHATE-N-ACETYLNEURAMINIC ACID HYDROXYLASE"/>
    <property type="match status" value="1"/>
</dbReference>
<keyword evidence="15" id="KW-0378">Hydrolase</keyword>
<dbReference type="PROSITE" id="PS51296">
    <property type="entry name" value="RIESKE"/>
    <property type="match status" value="1"/>
</dbReference>
<dbReference type="GO" id="GO:0051537">
    <property type="term" value="F:2 iron, 2 sulfur cluster binding"/>
    <property type="evidence" value="ECO:0007669"/>
    <property type="project" value="UniProtKB-KW"/>
</dbReference>
<protein>
    <recommendedName>
        <fullName evidence="5">Cytidine monophosphate-N-acetylneuraminic acid hydroxylase</fullName>
        <ecNumber evidence="4">1.14.18.2</ecNumber>
    </recommendedName>
    <alternativeName>
        <fullName evidence="12">CMP-N-acetylneuraminate monooxygenase</fullName>
    </alternativeName>
    <alternativeName>
        <fullName evidence="11">CMP-Neu5Ac hydroxylase</fullName>
    </alternativeName>
    <alternativeName>
        <fullName evidence="10">CMP-NeuAc hydroxylase</fullName>
    </alternativeName>
</protein>
<evidence type="ECO:0000256" key="6">
    <source>
        <dbReference type="ARBA" id="ARBA00022714"/>
    </source>
</evidence>
<name>A0A3D8LFE6_9BACT</name>
<keyword evidence="7" id="KW-0479">Metal-binding</keyword>
<dbReference type="SUPFAM" id="SSF50022">
    <property type="entry name" value="ISP domain"/>
    <property type="match status" value="1"/>
</dbReference>
<dbReference type="Pfam" id="PF00355">
    <property type="entry name" value="Rieske"/>
    <property type="match status" value="1"/>
</dbReference>
<dbReference type="InterPro" id="IPR027033">
    <property type="entry name" value="Cnh"/>
</dbReference>
<gene>
    <name evidence="15" type="ORF">DXT99_05605</name>
</gene>
<evidence type="ECO:0000256" key="11">
    <source>
        <dbReference type="ARBA" id="ARBA00030460"/>
    </source>
</evidence>
<evidence type="ECO:0000256" key="7">
    <source>
        <dbReference type="ARBA" id="ARBA00022723"/>
    </source>
</evidence>
<dbReference type="Proteomes" id="UP000256708">
    <property type="component" value="Unassembled WGS sequence"/>
</dbReference>
<comment type="pathway">
    <text evidence="2">Amino-sugar metabolism; N-acetylneuraminate metabolism.</text>
</comment>
<dbReference type="PANTHER" id="PTHR46522:SF1">
    <property type="entry name" value="INACTIVE CYTIDINE MONOPHOSPHATE-N-ACETYLNEURAMINIC ACID HYDROXYLASE"/>
    <property type="match status" value="1"/>
</dbReference>